<dbReference type="FunCoup" id="A0A2R6PAV8">
    <property type="interactions" value="1913"/>
</dbReference>
<dbReference type="Proteomes" id="UP000241394">
    <property type="component" value="Chromosome LG27"/>
</dbReference>
<reference evidence="6 7" key="1">
    <citation type="submission" date="2017-07" db="EMBL/GenBank/DDBJ databases">
        <title>An improved, manually edited Actinidia chinensis var. chinensis (kiwifruit) genome highlights the challenges associated with draft genomes and gene prediction in plants.</title>
        <authorList>
            <person name="Pilkington S."/>
            <person name="Crowhurst R."/>
            <person name="Hilario E."/>
            <person name="Nardozza S."/>
            <person name="Fraser L."/>
            <person name="Peng Y."/>
            <person name="Gunaseelan K."/>
            <person name="Simpson R."/>
            <person name="Tahir J."/>
            <person name="Deroles S."/>
            <person name="Templeton K."/>
            <person name="Luo Z."/>
            <person name="Davy M."/>
            <person name="Cheng C."/>
            <person name="Mcneilage M."/>
            <person name="Scaglione D."/>
            <person name="Liu Y."/>
            <person name="Zhang Q."/>
            <person name="Datson P."/>
            <person name="De Silva N."/>
            <person name="Gardiner S."/>
            <person name="Bassett H."/>
            <person name="Chagne D."/>
            <person name="Mccallum J."/>
            <person name="Dzierzon H."/>
            <person name="Deng C."/>
            <person name="Wang Y.-Y."/>
            <person name="Barron N."/>
            <person name="Manako K."/>
            <person name="Bowen J."/>
            <person name="Foster T."/>
            <person name="Erridge Z."/>
            <person name="Tiffin H."/>
            <person name="Waite C."/>
            <person name="Davies K."/>
            <person name="Grierson E."/>
            <person name="Laing W."/>
            <person name="Kirk R."/>
            <person name="Chen X."/>
            <person name="Wood M."/>
            <person name="Montefiori M."/>
            <person name="Brummell D."/>
            <person name="Schwinn K."/>
            <person name="Catanach A."/>
            <person name="Fullerton C."/>
            <person name="Li D."/>
            <person name="Meiyalaghan S."/>
            <person name="Nieuwenhuizen N."/>
            <person name="Read N."/>
            <person name="Prakash R."/>
            <person name="Hunter D."/>
            <person name="Zhang H."/>
            <person name="Mckenzie M."/>
            <person name="Knabel M."/>
            <person name="Harris A."/>
            <person name="Allan A."/>
            <person name="Chen A."/>
            <person name="Janssen B."/>
            <person name="Plunkett B."/>
            <person name="Dwamena C."/>
            <person name="Voogd C."/>
            <person name="Leif D."/>
            <person name="Lafferty D."/>
            <person name="Souleyre E."/>
            <person name="Varkonyi-Gasic E."/>
            <person name="Gambi F."/>
            <person name="Hanley J."/>
            <person name="Yao J.-L."/>
            <person name="Cheung J."/>
            <person name="David K."/>
            <person name="Warren B."/>
            <person name="Marsh K."/>
            <person name="Snowden K."/>
            <person name="Lin-Wang K."/>
            <person name="Brian L."/>
            <person name="Martinez-Sanchez M."/>
            <person name="Wang M."/>
            <person name="Ileperuma N."/>
            <person name="Macnee N."/>
            <person name="Campin R."/>
            <person name="Mcatee P."/>
            <person name="Drummond R."/>
            <person name="Espley R."/>
            <person name="Ireland H."/>
            <person name="Wu R."/>
            <person name="Atkinson R."/>
            <person name="Karunairetnam S."/>
            <person name="Bulley S."/>
            <person name="Chunkath S."/>
            <person name="Hanley Z."/>
            <person name="Storey R."/>
            <person name="Thrimawithana A."/>
            <person name="Thomson S."/>
            <person name="David C."/>
            <person name="Testolin R."/>
        </authorList>
    </citation>
    <scope>NUCLEOTIDE SEQUENCE [LARGE SCALE GENOMIC DNA]</scope>
    <source>
        <strain evidence="7">cv. Red5</strain>
        <tissue evidence="6">Young leaf</tissue>
    </source>
</reference>
<dbReference type="InterPro" id="IPR016024">
    <property type="entry name" value="ARM-type_fold"/>
</dbReference>
<evidence type="ECO:0000256" key="4">
    <source>
        <dbReference type="SAM" id="MobiDB-lite"/>
    </source>
</evidence>
<keyword evidence="2" id="KW-0677">Repeat</keyword>
<dbReference type="InParanoid" id="A0A2R6PAV8"/>
<organism evidence="6 7">
    <name type="scientific">Actinidia chinensis var. chinensis</name>
    <name type="common">Chinese soft-hair kiwi</name>
    <dbReference type="NCBI Taxonomy" id="1590841"/>
    <lineage>
        <taxon>Eukaryota</taxon>
        <taxon>Viridiplantae</taxon>
        <taxon>Streptophyta</taxon>
        <taxon>Embryophyta</taxon>
        <taxon>Tracheophyta</taxon>
        <taxon>Spermatophyta</taxon>
        <taxon>Magnoliopsida</taxon>
        <taxon>eudicotyledons</taxon>
        <taxon>Gunneridae</taxon>
        <taxon>Pentapetalae</taxon>
        <taxon>asterids</taxon>
        <taxon>Ericales</taxon>
        <taxon>Actinidiaceae</taxon>
        <taxon>Actinidia</taxon>
    </lineage>
</organism>
<dbReference type="STRING" id="1590841.A0A2R6PAV8"/>
<evidence type="ECO:0000256" key="1">
    <source>
        <dbReference type="ARBA" id="ARBA00010553"/>
    </source>
</evidence>
<evidence type="ECO:0000256" key="3">
    <source>
        <dbReference type="PROSITE-ProRule" id="PRU00259"/>
    </source>
</evidence>
<comment type="caution">
    <text evidence="6">The sequence shown here is derived from an EMBL/GenBank/DDBJ whole genome shotgun (WGS) entry which is preliminary data.</text>
</comment>
<dbReference type="InterPro" id="IPR006911">
    <property type="entry name" value="ARM-rpt_dom"/>
</dbReference>
<dbReference type="Gene3D" id="1.25.10.10">
    <property type="entry name" value="Leucine-rich Repeat Variant"/>
    <property type="match status" value="3"/>
</dbReference>
<dbReference type="SUPFAM" id="SSF48371">
    <property type="entry name" value="ARM repeat"/>
    <property type="match status" value="2"/>
</dbReference>
<reference evidence="7" key="2">
    <citation type="journal article" date="2018" name="BMC Genomics">
        <title>A manually annotated Actinidia chinensis var. chinensis (kiwifruit) genome highlights the challenges associated with draft genomes and gene prediction in plants.</title>
        <authorList>
            <person name="Pilkington S.M."/>
            <person name="Crowhurst R."/>
            <person name="Hilario E."/>
            <person name="Nardozza S."/>
            <person name="Fraser L."/>
            <person name="Peng Y."/>
            <person name="Gunaseelan K."/>
            <person name="Simpson R."/>
            <person name="Tahir J."/>
            <person name="Deroles S.C."/>
            <person name="Templeton K."/>
            <person name="Luo Z."/>
            <person name="Davy M."/>
            <person name="Cheng C."/>
            <person name="McNeilage M."/>
            <person name="Scaglione D."/>
            <person name="Liu Y."/>
            <person name="Zhang Q."/>
            <person name="Datson P."/>
            <person name="De Silva N."/>
            <person name="Gardiner S.E."/>
            <person name="Bassett H."/>
            <person name="Chagne D."/>
            <person name="McCallum J."/>
            <person name="Dzierzon H."/>
            <person name="Deng C."/>
            <person name="Wang Y.Y."/>
            <person name="Barron L."/>
            <person name="Manako K."/>
            <person name="Bowen J."/>
            <person name="Foster T.M."/>
            <person name="Erridge Z.A."/>
            <person name="Tiffin H."/>
            <person name="Waite C.N."/>
            <person name="Davies K.M."/>
            <person name="Grierson E.P."/>
            <person name="Laing W.A."/>
            <person name="Kirk R."/>
            <person name="Chen X."/>
            <person name="Wood M."/>
            <person name="Montefiori M."/>
            <person name="Brummell D.A."/>
            <person name="Schwinn K.E."/>
            <person name="Catanach A."/>
            <person name="Fullerton C."/>
            <person name="Li D."/>
            <person name="Meiyalaghan S."/>
            <person name="Nieuwenhuizen N."/>
            <person name="Read N."/>
            <person name="Prakash R."/>
            <person name="Hunter D."/>
            <person name="Zhang H."/>
            <person name="McKenzie M."/>
            <person name="Knabel M."/>
            <person name="Harris A."/>
            <person name="Allan A.C."/>
            <person name="Gleave A."/>
            <person name="Chen A."/>
            <person name="Janssen B.J."/>
            <person name="Plunkett B."/>
            <person name="Ampomah-Dwamena C."/>
            <person name="Voogd C."/>
            <person name="Leif D."/>
            <person name="Lafferty D."/>
            <person name="Souleyre E.J.F."/>
            <person name="Varkonyi-Gasic E."/>
            <person name="Gambi F."/>
            <person name="Hanley J."/>
            <person name="Yao J.L."/>
            <person name="Cheung J."/>
            <person name="David K.M."/>
            <person name="Warren B."/>
            <person name="Marsh K."/>
            <person name="Snowden K.C."/>
            <person name="Lin-Wang K."/>
            <person name="Brian L."/>
            <person name="Martinez-Sanchez M."/>
            <person name="Wang M."/>
            <person name="Ileperuma N."/>
            <person name="Macnee N."/>
            <person name="Campin R."/>
            <person name="McAtee P."/>
            <person name="Drummond R.S.M."/>
            <person name="Espley R.V."/>
            <person name="Ireland H.S."/>
            <person name="Wu R."/>
            <person name="Atkinson R.G."/>
            <person name="Karunairetnam S."/>
            <person name="Bulley S."/>
            <person name="Chunkath S."/>
            <person name="Hanley Z."/>
            <person name="Storey R."/>
            <person name="Thrimawithana A.H."/>
            <person name="Thomson S."/>
            <person name="David C."/>
            <person name="Testolin R."/>
            <person name="Huang H."/>
            <person name="Hellens R.P."/>
            <person name="Schaffer R.J."/>
        </authorList>
    </citation>
    <scope>NUCLEOTIDE SEQUENCE [LARGE SCALE GENOMIC DNA]</scope>
    <source>
        <strain evidence="7">cv. Red5</strain>
    </source>
</reference>
<sequence>MALTIPTHFKFKPLNLQHQKSQTHLEFIRVRSTRNYSIGSYFSTHHRIVLTRVCSDGGRETRVGPQQPMPYDLESSRSGSSNPADGDVAFFVRMLGLDNDPLEREKAVIALWKYSQRGEQYVDAIIQFHESINLTVNLLQSDSSSACEAALGLLRMISSVNVYREFVAESGAIEVIIALLSRSFLTSGVKEQSLYTLWNLSIDEKLQEKIANPVLLPLLINFLEDGNKKVKECAGGFLATLARSRFNHKVMVEAGVIPKMAKLLKTDVERSNVSANFLNIDVDRLKVIRKEARNTLLELAKDECYRILVMEEGLLLVPLVGTTAYKSFRPPLDSRPSWPDGTLIEWTPKVQSKYGASEVLLGLRCRDNDANMEEAKINAMAAQSRQRFLARAGCIEMENGENSQGESSSDLQFTILPLLDGVARLVLILGLEDESAIARAAESIAGASISNHMRVSFKEAGAVKHLVRLLGHRSDAVRLAVIHALERLSVSNDVCRIIEVEGVLHPLIDALKNSEGSDSLMEKTLNILARILDPSNEMKSKEATRKTGSFGNMDEILISKSTSSLDSAAVGLLVGILKTSSPDLQRKAASILEFATDSDQSIDKIISADIECGLDAVFQQKVLQDTELERDQQTELLALKVEEAGLAISAASRLLTRLLDFESFRSTTNPARFEELLRKILRSSIPLDNKDWVAACLVKLSSFSSPGLYFENPMNIEATLHETIPRLIEQIKSSSPEAQEVAVLELNEIISEGVVDCTRAVAAEGGIFPLVKLIEDGTSTAVGAGLAILYNLSMITENHPTIVAAGAFPALERIVQSERPESMRAIHLLRALPT</sequence>
<feature type="domain" description="Armadillo repeat-containing" evidence="5">
    <location>
        <begin position="91"/>
        <end position="273"/>
    </location>
</feature>
<dbReference type="InterPro" id="IPR000225">
    <property type="entry name" value="Armadillo"/>
</dbReference>
<evidence type="ECO:0000256" key="2">
    <source>
        <dbReference type="ARBA" id="ARBA00022737"/>
    </source>
</evidence>
<dbReference type="AlphaFoldDB" id="A0A2R6PAV8"/>
<name>A0A2R6PAV8_ACTCC</name>
<protein>
    <submittedName>
        <fullName evidence="6">U-box domain-containing protein</fullName>
    </submittedName>
</protein>
<evidence type="ECO:0000313" key="7">
    <source>
        <dbReference type="Proteomes" id="UP000241394"/>
    </source>
</evidence>
<evidence type="ECO:0000313" key="6">
    <source>
        <dbReference type="EMBL" id="PSR88143.1"/>
    </source>
</evidence>
<dbReference type="PROSITE" id="PS50176">
    <property type="entry name" value="ARM_REPEAT"/>
    <property type="match status" value="1"/>
</dbReference>
<dbReference type="EMBL" id="NKQK01000027">
    <property type="protein sequence ID" value="PSR88143.1"/>
    <property type="molecule type" value="Genomic_DNA"/>
</dbReference>
<feature type="region of interest" description="Disordered" evidence="4">
    <location>
        <begin position="59"/>
        <end position="82"/>
    </location>
</feature>
<dbReference type="SMART" id="SM00185">
    <property type="entry name" value="ARM"/>
    <property type="match status" value="6"/>
</dbReference>
<dbReference type="Gramene" id="PSR88143">
    <property type="protein sequence ID" value="PSR88143"/>
    <property type="gene ID" value="CEY00_Acc31173"/>
</dbReference>
<accession>A0A2R6PAV8</accession>
<dbReference type="OMA" id="QSICTLW"/>
<keyword evidence="7" id="KW-1185">Reference proteome</keyword>
<evidence type="ECO:0000259" key="5">
    <source>
        <dbReference type="Pfam" id="PF04826"/>
    </source>
</evidence>
<proteinExistence type="inferred from homology"/>
<gene>
    <name evidence="6" type="ORF">CEY00_Acc31173</name>
</gene>
<dbReference type="InterPro" id="IPR011989">
    <property type="entry name" value="ARM-like"/>
</dbReference>
<dbReference type="OrthoDB" id="409644at2759"/>
<dbReference type="Pfam" id="PF04826">
    <property type="entry name" value="Arm_2"/>
    <property type="match status" value="1"/>
</dbReference>
<comment type="similarity">
    <text evidence="1">Belongs to the eutherian X-chromosome-specific Armcx family.</text>
</comment>
<dbReference type="PANTHER" id="PTHR47451">
    <property type="entry name" value="ARM REPEAT SUPERFAMILY PROTEIN"/>
    <property type="match status" value="1"/>
</dbReference>
<feature type="repeat" description="ARM" evidence="3">
    <location>
        <begin position="171"/>
        <end position="212"/>
    </location>
</feature>
<dbReference type="PANTHER" id="PTHR47451:SF1">
    <property type="entry name" value="ARM REPEAT SUPERFAMILY PROTEIN"/>
    <property type="match status" value="1"/>
</dbReference>